<accession>A0A917NFP8</accession>
<evidence type="ECO:0000256" key="1">
    <source>
        <dbReference type="ARBA" id="ARBA00023015"/>
    </source>
</evidence>
<evidence type="ECO:0000313" key="7">
    <source>
        <dbReference type="Proteomes" id="UP000597989"/>
    </source>
</evidence>
<evidence type="ECO:0000256" key="4">
    <source>
        <dbReference type="ARBA" id="ARBA00023163"/>
    </source>
</evidence>
<sequence>MSTPIFQAPVLLGGLGAIEVHVVDRRHPRVLLGPHRHADLQVVYFARGEGRHVLDGEVHELADGDVYLIPPGHVHDLSGIDQDAKGWAIEFSASALDGMTCGGTSTALWRANPLLRSFAHVTPGGVSARLRVPRPDRAEWTDRCRQMQREYQDNRTGRALALYGNLLLLLIDIARLAESRAEPVQRHLRAAQDPVLAEVFAVIEEYWATDLGPADVAARVGLTPAYLTTLVRERTGRPLSAWILERKMAEARTLLLSTDRSVESIAAAVGFSDPAHFNRRFRQVHGLPPGRWRNNQTKS</sequence>
<dbReference type="PROSITE" id="PS01124">
    <property type="entry name" value="HTH_ARAC_FAMILY_2"/>
    <property type="match status" value="1"/>
</dbReference>
<comment type="caution">
    <text evidence="6">The sequence shown here is derived from an EMBL/GenBank/DDBJ whole genome shotgun (WGS) entry which is preliminary data.</text>
</comment>
<protein>
    <submittedName>
        <fullName evidence="6">AraC family transcriptional regulator</fullName>
    </submittedName>
</protein>
<dbReference type="InterPro" id="IPR018062">
    <property type="entry name" value="HTH_AraC-typ_CS"/>
</dbReference>
<evidence type="ECO:0000259" key="5">
    <source>
        <dbReference type="PROSITE" id="PS01124"/>
    </source>
</evidence>
<dbReference type="InterPro" id="IPR050204">
    <property type="entry name" value="AraC_XylS_family_regulators"/>
</dbReference>
<dbReference type="PANTHER" id="PTHR46796">
    <property type="entry name" value="HTH-TYPE TRANSCRIPTIONAL ACTIVATOR RHAS-RELATED"/>
    <property type="match status" value="1"/>
</dbReference>
<keyword evidence="3" id="KW-0010">Activator</keyword>
<proteinExistence type="predicted"/>
<dbReference type="SMART" id="SM00342">
    <property type="entry name" value="HTH_ARAC"/>
    <property type="match status" value="1"/>
</dbReference>
<reference evidence="6 7" key="1">
    <citation type="journal article" date="2014" name="Int. J. Syst. Evol. Microbiol.">
        <title>Complete genome sequence of Corynebacterium casei LMG S-19264T (=DSM 44701T), isolated from a smear-ripened cheese.</title>
        <authorList>
            <consortium name="US DOE Joint Genome Institute (JGI-PGF)"/>
            <person name="Walter F."/>
            <person name="Albersmeier A."/>
            <person name="Kalinowski J."/>
            <person name="Ruckert C."/>
        </authorList>
    </citation>
    <scope>NUCLEOTIDE SEQUENCE [LARGE SCALE GENOMIC DNA]</scope>
    <source>
        <strain evidence="6 7">CGMCC 4.7206</strain>
    </source>
</reference>
<dbReference type="Proteomes" id="UP000597989">
    <property type="component" value="Unassembled WGS sequence"/>
</dbReference>
<dbReference type="PROSITE" id="PS00041">
    <property type="entry name" value="HTH_ARAC_FAMILY_1"/>
    <property type="match status" value="1"/>
</dbReference>
<keyword evidence="1" id="KW-0805">Transcription regulation</keyword>
<evidence type="ECO:0000256" key="3">
    <source>
        <dbReference type="ARBA" id="ARBA00023159"/>
    </source>
</evidence>
<name>A0A917NFP8_9PSEU</name>
<evidence type="ECO:0000313" key="6">
    <source>
        <dbReference type="EMBL" id="GGI96430.1"/>
    </source>
</evidence>
<dbReference type="InterPro" id="IPR003313">
    <property type="entry name" value="AraC-bd"/>
</dbReference>
<dbReference type="Gene3D" id="2.60.120.10">
    <property type="entry name" value="Jelly Rolls"/>
    <property type="match status" value="1"/>
</dbReference>
<dbReference type="InterPro" id="IPR018060">
    <property type="entry name" value="HTH_AraC"/>
</dbReference>
<dbReference type="InterPro" id="IPR014710">
    <property type="entry name" value="RmlC-like_jellyroll"/>
</dbReference>
<keyword evidence="2" id="KW-0238">DNA-binding</keyword>
<dbReference type="GO" id="GO:0003700">
    <property type="term" value="F:DNA-binding transcription factor activity"/>
    <property type="evidence" value="ECO:0007669"/>
    <property type="project" value="InterPro"/>
</dbReference>
<dbReference type="SUPFAM" id="SSF51215">
    <property type="entry name" value="Regulatory protein AraC"/>
    <property type="match status" value="1"/>
</dbReference>
<dbReference type="RefSeq" id="WP_188989363.1">
    <property type="nucleotide sequence ID" value="NZ_BAAAHC010000006.1"/>
</dbReference>
<dbReference type="Pfam" id="PF02311">
    <property type="entry name" value="AraC_binding"/>
    <property type="match status" value="1"/>
</dbReference>
<dbReference type="InterPro" id="IPR009057">
    <property type="entry name" value="Homeodomain-like_sf"/>
</dbReference>
<gene>
    <name evidence="6" type="ORF">GCM10011581_37010</name>
</gene>
<dbReference type="Gene3D" id="1.10.10.60">
    <property type="entry name" value="Homeodomain-like"/>
    <property type="match status" value="1"/>
</dbReference>
<dbReference type="GO" id="GO:0043565">
    <property type="term" value="F:sequence-specific DNA binding"/>
    <property type="evidence" value="ECO:0007669"/>
    <property type="project" value="InterPro"/>
</dbReference>
<keyword evidence="4" id="KW-0804">Transcription</keyword>
<dbReference type="Pfam" id="PF12833">
    <property type="entry name" value="HTH_18"/>
    <property type="match status" value="1"/>
</dbReference>
<dbReference type="InterPro" id="IPR037923">
    <property type="entry name" value="HTH-like"/>
</dbReference>
<organism evidence="6 7">
    <name type="scientific">Saccharopolyspora thermophila</name>
    <dbReference type="NCBI Taxonomy" id="89367"/>
    <lineage>
        <taxon>Bacteria</taxon>
        <taxon>Bacillati</taxon>
        <taxon>Actinomycetota</taxon>
        <taxon>Actinomycetes</taxon>
        <taxon>Pseudonocardiales</taxon>
        <taxon>Pseudonocardiaceae</taxon>
        <taxon>Saccharopolyspora</taxon>
    </lineage>
</organism>
<evidence type="ECO:0000256" key="2">
    <source>
        <dbReference type="ARBA" id="ARBA00023125"/>
    </source>
</evidence>
<feature type="domain" description="HTH araC/xylS-type" evidence="5">
    <location>
        <begin position="197"/>
        <end position="295"/>
    </location>
</feature>
<dbReference type="SUPFAM" id="SSF46689">
    <property type="entry name" value="Homeodomain-like"/>
    <property type="match status" value="1"/>
</dbReference>
<dbReference type="EMBL" id="BMMT01000013">
    <property type="protein sequence ID" value="GGI96430.1"/>
    <property type="molecule type" value="Genomic_DNA"/>
</dbReference>
<dbReference type="AlphaFoldDB" id="A0A917NFP8"/>